<dbReference type="InterPro" id="IPR042099">
    <property type="entry name" value="ANL_N_sf"/>
</dbReference>
<evidence type="ECO:0000256" key="1">
    <source>
        <dbReference type="ARBA" id="ARBA00006432"/>
    </source>
</evidence>
<dbReference type="GO" id="GO:0031956">
    <property type="term" value="F:medium-chain fatty acid-CoA ligase activity"/>
    <property type="evidence" value="ECO:0007669"/>
    <property type="project" value="TreeGrafter"/>
</dbReference>
<name>A0A919AIJ8_9ACTN</name>
<proteinExistence type="inferred from homology"/>
<reference evidence="4" key="1">
    <citation type="journal article" date="2014" name="Int. J. Syst. Evol. Microbiol.">
        <title>Complete genome sequence of Corynebacterium casei LMG S-19264T (=DSM 44701T), isolated from a smear-ripened cheese.</title>
        <authorList>
            <consortium name="US DOE Joint Genome Institute (JGI-PGF)"/>
            <person name="Walter F."/>
            <person name="Albersmeier A."/>
            <person name="Kalinowski J."/>
            <person name="Ruckert C."/>
        </authorList>
    </citation>
    <scope>NUCLEOTIDE SEQUENCE</scope>
    <source>
        <strain evidence="4">JCM 4477</strain>
    </source>
</reference>
<accession>A0A919AIJ8</accession>
<keyword evidence="2" id="KW-0436">Ligase</keyword>
<dbReference type="PANTHER" id="PTHR43201:SF5">
    <property type="entry name" value="MEDIUM-CHAIN ACYL-COA LIGASE ACSF2, MITOCHONDRIAL"/>
    <property type="match status" value="1"/>
</dbReference>
<sequence length="452" mass="48789">MRPALLHWLDTPPPRPAVLDAGTDQVWTYPELARQVRRRAKTLSSGNKALVLCLARPDLGTVTGYLAALAAGHAVMLLDGATAPSFVANALHIYRPEFLVDGDRIDRIHEPDRAPHPDLAVLLSTSGSTGSPRFVRISSAALDANAAQIVEFLGLGPDERAVQSLPLHYSYGLSVLNSHLLAGASVVLTGAGLVAKEFWDAVRDTACTSFAGVPYAYTILDRIGFEHLDLPALTTLTQAGGRMPPETVLRFARVMRGRGGRLVVMYGQTEATARMAYLPPEHVLDKPDRIGVPVPGGSLSLAEDGELVYTGPNVMLGYAESRADLARGDDLGGQLHTGDLGRVDDEGMFSVVGRKSRLAKLCGQRVNLDELESQLTNWGPIAALELKERLIVVRAPGDGPDPPPAELRAHLRDLLRIPARFIRVHEVERIPTTSSGKTNYARLEGELSVDDR</sequence>
<dbReference type="GO" id="GO:0006631">
    <property type="term" value="P:fatty acid metabolic process"/>
    <property type="evidence" value="ECO:0007669"/>
    <property type="project" value="TreeGrafter"/>
</dbReference>
<comment type="caution">
    <text evidence="4">The sequence shown here is derived from an EMBL/GenBank/DDBJ whole genome shotgun (WGS) entry which is preliminary data.</text>
</comment>
<comment type="similarity">
    <text evidence="1">Belongs to the ATP-dependent AMP-binding enzyme family.</text>
</comment>
<evidence type="ECO:0000313" key="4">
    <source>
        <dbReference type="EMBL" id="GHF09883.1"/>
    </source>
</evidence>
<dbReference type="InterPro" id="IPR045851">
    <property type="entry name" value="AMP-bd_C_sf"/>
</dbReference>
<dbReference type="PANTHER" id="PTHR43201">
    <property type="entry name" value="ACYL-COA SYNTHETASE"/>
    <property type="match status" value="1"/>
</dbReference>
<dbReference type="AlphaFoldDB" id="A0A919AIJ8"/>
<dbReference type="Gene3D" id="3.40.50.12780">
    <property type="entry name" value="N-terminal domain of ligase-like"/>
    <property type="match status" value="1"/>
</dbReference>
<keyword evidence="5" id="KW-1185">Reference proteome</keyword>
<dbReference type="Proteomes" id="UP000630718">
    <property type="component" value="Unassembled WGS sequence"/>
</dbReference>
<dbReference type="SUPFAM" id="SSF56801">
    <property type="entry name" value="Acetyl-CoA synthetase-like"/>
    <property type="match status" value="1"/>
</dbReference>
<organism evidence="4 5">
    <name type="scientific">Streptomyces fumanus</name>
    <dbReference type="NCBI Taxonomy" id="67302"/>
    <lineage>
        <taxon>Bacteria</taxon>
        <taxon>Bacillati</taxon>
        <taxon>Actinomycetota</taxon>
        <taxon>Actinomycetes</taxon>
        <taxon>Kitasatosporales</taxon>
        <taxon>Streptomycetaceae</taxon>
        <taxon>Streptomyces</taxon>
    </lineage>
</organism>
<dbReference type="Gene3D" id="3.30.300.30">
    <property type="match status" value="1"/>
</dbReference>
<evidence type="ECO:0000313" key="5">
    <source>
        <dbReference type="Proteomes" id="UP000630718"/>
    </source>
</evidence>
<gene>
    <name evidence="4" type="ORF">GCM10018772_38510</name>
</gene>
<dbReference type="EMBL" id="BNBI01000008">
    <property type="protein sequence ID" value="GHF09883.1"/>
    <property type="molecule type" value="Genomic_DNA"/>
</dbReference>
<evidence type="ECO:0000256" key="2">
    <source>
        <dbReference type="ARBA" id="ARBA00022598"/>
    </source>
</evidence>
<dbReference type="RefSeq" id="WP_190205565.1">
    <property type="nucleotide sequence ID" value="NZ_BNBI01000008.1"/>
</dbReference>
<dbReference type="InterPro" id="IPR000873">
    <property type="entry name" value="AMP-dep_synth/lig_dom"/>
</dbReference>
<evidence type="ECO:0000259" key="3">
    <source>
        <dbReference type="Pfam" id="PF00501"/>
    </source>
</evidence>
<dbReference type="Pfam" id="PF00501">
    <property type="entry name" value="AMP-binding"/>
    <property type="match status" value="1"/>
</dbReference>
<reference evidence="4" key="2">
    <citation type="submission" date="2020-09" db="EMBL/GenBank/DDBJ databases">
        <authorList>
            <person name="Sun Q."/>
            <person name="Ohkuma M."/>
        </authorList>
    </citation>
    <scope>NUCLEOTIDE SEQUENCE</scope>
    <source>
        <strain evidence="4">JCM 4477</strain>
    </source>
</reference>
<feature type="domain" description="AMP-dependent synthetase/ligase" evidence="3">
    <location>
        <begin position="112"/>
        <end position="318"/>
    </location>
</feature>
<protein>
    <recommendedName>
        <fullName evidence="3">AMP-dependent synthetase/ligase domain-containing protein</fullName>
    </recommendedName>
</protein>